<dbReference type="Pfam" id="PF05833">
    <property type="entry name" value="NFACT_N"/>
    <property type="match status" value="1"/>
</dbReference>
<evidence type="ECO:0000259" key="6">
    <source>
        <dbReference type="Pfam" id="PF05670"/>
    </source>
</evidence>
<protein>
    <recommendedName>
        <fullName evidence="5">Rqc2 homolog RqcH</fullName>
        <shortName evidence="5">RqcH</shortName>
    </recommendedName>
</protein>
<dbReference type="Proteomes" id="UP000198619">
    <property type="component" value="Unassembled WGS sequence"/>
</dbReference>
<reference evidence="7 8" key="1">
    <citation type="submission" date="2016-10" db="EMBL/GenBank/DDBJ databases">
        <authorList>
            <person name="de Groot N.N."/>
        </authorList>
    </citation>
    <scope>NUCLEOTIDE SEQUENCE [LARGE SCALE GENOMIC DNA]</scope>
    <source>
        <strain evidence="7 8">DSM 12271</strain>
    </source>
</reference>
<sequence>MALDGIFLYTIKEELKTKLLNLKVDKINQPEKDEILVTFRGNKKLLISASSSYPRIYLTKTSKENPMKAPMFCMVLRKYLLNSRLIDLKQLDGDRILIFKFESTDELGFDSIYNLVIEIMGRHSNITLVRERDNIIMDSIKHITPAINSYRCLYPSIQYVYAPKSNKLNTQTFTLEELNNLSNSLEINDKIFSMLFTGVSKPLSKELFLRFNQTSKNLYDFSKDFFNDFYSKKSLKFLTYLNNENILKDFYCTPLSFLYDYQTVEFESGSELLDNYYLEKDRQDRLNSRTLDIQKVIHTNMDRCNKKIKILEDNLDKCKEKESIRIKGELLTANIYSIKPGMNKISLLNYYNMDKEEYIEISLDENKSPSENVQIYYKKYNKYKKAEKSALIQLDIAHDEISYLTSVLNNLNNIDSYDEIDEVRSELMESGYLRFKKNNKKKKKLSKPMHFVSSEGYDIYVGKNNIQNDYLTLKFADKHNIWMHTKNIPGSHVIIKGFNIPNTTLLEAANLAAFYSKAKTSSKVPVDYTEVKNVRKPSGSKPGMVIYYTNKTIYMDPTEPTIDKA</sequence>
<dbReference type="EMBL" id="FOKI01000005">
    <property type="protein sequence ID" value="SFA88080.1"/>
    <property type="molecule type" value="Genomic_DNA"/>
</dbReference>
<dbReference type="Gene3D" id="2.30.310.10">
    <property type="entry name" value="ibrinogen binding protein from staphylococcus aureus domain"/>
    <property type="match status" value="1"/>
</dbReference>
<dbReference type="InterPro" id="IPR043682">
    <property type="entry name" value="RqcH_bacterial"/>
</dbReference>
<evidence type="ECO:0000256" key="1">
    <source>
        <dbReference type="ARBA" id="ARBA00022555"/>
    </source>
</evidence>
<dbReference type="GO" id="GO:0072344">
    <property type="term" value="P:rescue of stalled ribosome"/>
    <property type="evidence" value="ECO:0007669"/>
    <property type="project" value="UniProtKB-UniRule"/>
</dbReference>
<dbReference type="Pfam" id="PF05670">
    <property type="entry name" value="NFACT-R_1"/>
    <property type="match status" value="1"/>
</dbReference>
<evidence type="ECO:0000256" key="4">
    <source>
        <dbReference type="ARBA" id="ARBA00022917"/>
    </source>
</evidence>
<dbReference type="PANTHER" id="PTHR15239:SF6">
    <property type="entry name" value="RIBOSOME QUALITY CONTROL COMPLEX SUBUNIT NEMF"/>
    <property type="match status" value="1"/>
</dbReference>
<dbReference type="AlphaFoldDB" id="A0A1I0WIY3"/>
<evidence type="ECO:0000256" key="3">
    <source>
        <dbReference type="ARBA" id="ARBA00022884"/>
    </source>
</evidence>
<proteinExistence type="inferred from homology"/>
<comment type="function">
    <text evidence="5">Key component of the ribosome quality control system (RQC), a ribosome-associated complex that mediates the extraction of incompletely synthesized nascent chains from stalled ribosomes and their subsequent degradation. RqcH recruits Ala-charged tRNA, and with RqcP directs the elongation of stalled nascent chains on 50S ribosomal subunits, leading to non-templated C-terminal alanine extensions (Ala tail). The Ala tail promotes nascent chain degradation. May add between 1 and at least 8 Ala residues. Binds to stalled 50S ribosomal subunits.</text>
</comment>
<keyword evidence="3 5" id="KW-0694">RNA-binding</keyword>
<feature type="domain" description="NFACT RNA-binding" evidence="6">
    <location>
        <begin position="447"/>
        <end position="539"/>
    </location>
</feature>
<keyword evidence="4 5" id="KW-0648">Protein biosynthesis</keyword>
<dbReference type="InterPro" id="IPR008532">
    <property type="entry name" value="NFACT_RNA-bd"/>
</dbReference>
<gene>
    <name evidence="5" type="primary">rqcH</name>
    <name evidence="7" type="ORF">SAMN04488528_100598</name>
</gene>
<comment type="subunit">
    <text evidence="5">Associates with stalled 50S ribosomal subunits. Binds to RqcP.</text>
</comment>
<dbReference type="OrthoDB" id="9766163at2"/>
<dbReference type="STRING" id="84698.SAMN04488528_100598"/>
<keyword evidence="8" id="KW-1185">Reference proteome</keyword>
<dbReference type="PANTHER" id="PTHR15239">
    <property type="entry name" value="NUCLEAR EXPORT MEDIATOR FACTOR NEMF"/>
    <property type="match status" value="1"/>
</dbReference>
<dbReference type="HAMAP" id="MF_00844_B">
    <property type="entry name" value="RqcH_B"/>
    <property type="match status" value="1"/>
</dbReference>
<keyword evidence="1 5" id="KW-0820">tRNA-binding</keyword>
<dbReference type="GO" id="GO:1990112">
    <property type="term" value="C:RQC complex"/>
    <property type="evidence" value="ECO:0007669"/>
    <property type="project" value="TreeGrafter"/>
</dbReference>
<dbReference type="GO" id="GO:0000049">
    <property type="term" value="F:tRNA binding"/>
    <property type="evidence" value="ECO:0007669"/>
    <property type="project" value="UniProtKB-UniRule"/>
</dbReference>
<dbReference type="RefSeq" id="WP_090039190.1">
    <property type="nucleotide sequence ID" value="NZ_FOKI01000005.1"/>
</dbReference>
<comment type="similarity">
    <text evidence="5">Belongs to the NEMF family.</text>
</comment>
<dbReference type="GO" id="GO:0019843">
    <property type="term" value="F:rRNA binding"/>
    <property type="evidence" value="ECO:0007669"/>
    <property type="project" value="UniProtKB-UniRule"/>
</dbReference>
<keyword evidence="2 5" id="KW-0699">rRNA-binding</keyword>
<dbReference type="InterPro" id="IPR051608">
    <property type="entry name" value="RQC_Subunit_NEMF"/>
</dbReference>
<name>A0A1I0WIY3_9CLOT</name>
<organism evidence="7 8">
    <name type="scientific">Clostridium frigidicarnis</name>
    <dbReference type="NCBI Taxonomy" id="84698"/>
    <lineage>
        <taxon>Bacteria</taxon>
        <taxon>Bacillati</taxon>
        <taxon>Bacillota</taxon>
        <taxon>Clostridia</taxon>
        <taxon>Eubacteriales</taxon>
        <taxon>Clostridiaceae</taxon>
        <taxon>Clostridium</taxon>
    </lineage>
</organism>
<evidence type="ECO:0000256" key="5">
    <source>
        <dbReference type="HAMAP-Rule" id="MF_00844"/>
    </source>
</evidence>
<evidence type="ECO:0000313" key="7">
    <source>
        <dbReference type="EMBL" id="SFA88080.1"/>
    </source>
</evidence>
<dbReference type="FunFam" id="2.30.310.10:FF:000004">
    <property type="entry name" value="Fibronectin-binding protein A"/>
    <property type="match status" value="1"/>
</dbReference>
<dbReference type="GO" id="GO:0043023">
    <property type="term" value="F:ribosomal large subunit binding"/>
    <property type="evidence" value="ECO:0007669"/>
    <property type="project" value="UniProtKB-UniRule"/>
</dbReference>
<evidence type="ECO:0000313" key="8">
    <source>
        <dbReference type="Proteomes" id="UP000198619"/>
    </source>
</evidence>
<dbReference type="Gene3D" id="3.40.970.40">
    <property type="entry name" value="fibrinogen binding protein from staphylococcus aureus domain like"/>
    <property type="match status" value="1"/>
</dbReference>
<evidence type="ECO:0000256" key="2">
    <source>
        <dbReference type="ARBA" id="ARBA00022730"/>
    </source>
</evidence>
<accession>A0A1I0WIY3</accession>